<dbReference type="Gene3D" id="3.40.1710.10">
    <property type="entry name" value="abc type-2 transporter like domain"/>
    <property type="match status" value="1"/>
</dbReference>
<dbReference type="PANTHER" id="PTHR30294:SF38">
    <property type="entry name" value="TRANSPORT PERMEASE PROTEIN"/>
    <property type="match status" value="1"/>
</dbReference>
<feature type="transmembrane region" description="Helical" evidence="8">
    <location>
        <begin position="336"/>
        <end position="359"/>
    </location>
</feature>
<comment type="similarity">
    <text evidence="2">Belongs to the ABC-2 integral membrane protein family.</text>
</comment>
<organism evidence="10 11">
    <name type="scientific">Symbiobacterium thermophilum</name>
    <dbReference type="NCBI Taxonomy" id="2734"/>
    <lineage>
        <taxon>Bacteria</taxon>
        <taxon>Bacillati</taxon>
        <taxon>Bacillota</taxon>
        <taxon>Clostridia</taxon>
        <taxon>Eubacteriales</taxon>
        <taxon>Symbiobacteriaceae</taxon>
        <taxon>Symbiobacterium</taxon>
    </lineage>
</organism>
<sequence length="369" mass="39439">MRMANQLWQVLMLNVRQQMRNKSAFFFNLIMPVLMLLFFGATNAGSDTVTAVTVGLVDRDGGPVAQLIRTGLQESGYFEVEAGEEAELIRRLDAGKVRAVLVLPAGLSEQVAVGSGPAEVIVHWDPTSTASAAAQGGLQYLIQGLETFQKEPSIAVRDQRLDSTEQLGLFDFMMPGLLVYMTLNAGVLAIGTAVSYQQRAGTLRHMFSTPLTMGAWLVGTVLGNHLLAILQLSVIWCVGIAFFKIQLPNNLPGTVAILLLSSTAGIGIGLAIAAFARSGETAMPIAIIASMGLTFLGNAMMPLDHAPEIVQTVMRFMPSYYMTHALQQVTMKGQPLAAVLPDLGVLALTATIGLGLAAWRLRRTVVTAA</sequence>
<evidence type="ECO:0000256" key="6">
    <source>
        <dbReference type="ARBA" id="ARBA00022989"/>
    </source>
</evidence>
<proteinExistence type="inferred from homology"/>
<dbReference type="InterPro" id="IPR013525">
    <property type="entry name" value="ABC2_TM"/>
</dbReference>
<gene>
    <name evidence="10" type="ORF">A6D92_01010</name>
</gene>
<dbReference type="InterPro" id="IPR047817">
    <property type="entry name" value="ABC2_TM_bact-type"/>
</dbReference>
<evidence type="ECO:0000259" key="9">
    <source>
        <dbReference type="PROSITE" id="PS51012"/>
    </source>
</evidence>
<dbReference type="AlphaFoldDB" id="A0A1Y2T6Z8"/>
<keyword evidence="4" id="KW-1003">Cell membrane</keyword>
<evidence type="ECO:0000256" key="7">
    <source>
        <dbReference type="ARBA" id="ARBA00023136"/>
    </source>
</evidence>
<dbReference type="GO" id="GO:0005886">
    <property type="term" value="C:plasma membrane"/>
    <property type="evidence" value="ECO:0007669"/>
    <property type="project" value="UniProtKB-SubCell"/>
</dbReference>
<evidence type="ECO:0000256" key="4">
    <source>
        <dbReference type="ARBA" id="ARBA00022475"/>
    </source>
</evidence>
<comment type="caution">
    <text evidence="10">The sequence shown here is derived from an EMBL/GenBank/DDBJ whole genome shotgun (WGS) entry which is preliminary data.</text>
</comment>
<feature type="transmembrane region" description="Helical" evidence="8">
    <location>
        <begin position="282"/>
        <end position="301"/>
    </location>
</feature>
<dbReference type="PROSITE" id="PS51012">
    <property type="entry name" value="ABC_TM2"/>
    <property type="match status" value="1"/>
</dbReference>
<feature type="domain" description="ABC transmembrane type-2" evidence="9">
    <location>
        <begin position="138"/>
        <end position="364"/>
    </location>
</feature>
<evidence type="ECO:0000256" key="2">
    <source>
        <dbReference type="ARBA" id="ARBA00007783"/>
    </source>
</evidence>
<feature type="transmembrane region" description="Helical" evidence="8">
    <location>
        <begin position="177"/>
        <end position="196"/>
    </location>
</feature>
<evidence type="ECO:0000313" key="11">
    <source>
        <dbReference type="Proteomes" id="UP000194267"/>
    </source>
</evidence>
<dbReference type="Proteomes" id="UP000194267">
    <property type="component" value="Unassembled WGS sequence"/>
</dbReference>
<evidence type="ECO:0000313" key="10">
    <source>
        <dbReference type="EMBL" id="OTA42178.1"/>
    </source>
</evidence>
<keyword evidence="7 8" id="KW-0472">Membrane</keyword>
<feature type="transmembrane region" description="Helical" evidence="8">
    <location>
        <begin position="216"/>
        <end position="243"/>
    </location>
</feature>
<dbReference type="Pfam" id="PF12698">
    <property type="entry name" value="ABC2_membrane_3"/>
    <property type="match status" value="1"/>
</dbReference>
<name>A0A1Y2T6Z8_SYMTR</name>
<dbReference type="GO" id="GO:0140359">
    <property type="term" value="F:ABC-type transporter activity"/>
    <property type="evidence" value="ECO:0007669"/>
    <property type="project" value="InterPro"/>
</dbReference>
<evidence type="ECO:0000256" key="3">
    <source>
        <dbReference type="ARBA" id="ARBA00022448"/>
    </source>
</evidence>
<evidence type="ECO:0000256" key="5">
    <source>
        <dbReference type="ARBA" id="ARBA00022692"/>
    </source>
</evidence>
<evidence type="ECO:0000256" key="8">
    <source>
        <dbReference type="SAM" id="Phobius"/>
    </source>
</evidence>
<dbReference type="EMBL" id="LWLV01000048">
    <property type="protein sequence ID" value="OTA42178.1"/>
    <property type="molecule type" value="Genomic_DNA"/>
</dbReference>
<accession>A0A1Y2T6Z8</accession>
<feature type="transmembrane region" description="Helical" evidence="8">
    <location>
        <begin position="255"/>
        <end position="275"/>
    </location>
</feature>
<evidence type="ECO:0000256" key="1">
    <source>
        <dbReference type="ARBA" id="ARBA00004651"/>
    </source>
</evidence>
<keyword evidence="5 8" id="KW-0812">Transmembrane</keyword>
<dbReference type="PANTHER" id="PTHR30294">
    <property type="entry name" value="MEMBRANE COMPONENT OF ABC TRANSPORTER YHHJ-RELATED"/>
    <property type="match status" value="1"/>
</dbReference>
<reference evidence="11" key="1">
    <citation type="submission" date="2016-04" db="EMBL/GenBank/DDBJ databases">
        <authorList>
            <person name="Antunes L.P."/>
            <person name="Martins L.F."/>
            <person name="Pereira R.V."/>
            <person name="Thomas A.M."/>
            <person name="Barbosa D."/>
            <person name="Nascimento L."/>
            <person name="Silva G.M."/>
            <person name="Condomitti G.W."/>
            <person name="Digiampietri L.A."/>
            <person name="Lombardi K.C."/>
            <person name="Ramos P.L."/>
            <person name="Quaggio R.B."/>
            <person name="Oliveira J.C."/>
            <person name="Pascon R.C."/>
            <person name="Cruz J.B."/>
            <person name="Silva A.M."/>
            <person name="Setubal J.C."/>
        </authorList>
    </citation>
    <scope>NUCLEOTIDE SEQUENCE [LARGE SCALE GENOMIC DNA]</scope>
</reference>
<keyword evidence="3" id="KW-0813">Transport</keyword>
<dbReference type="InterPro" id="IPR051449">
    <property type="entry name" value="ABC-2_transporter_component"/>
</dbReference>
<comment type="subcellular location">
    <subcellularLocation>
        <location evidence="1">Cell membrane</location>
        <topology evidence="1">Multi-pass membrane protein</topology>
    </subcellularLocation>
</comment>
<keyword evidence="6 8" id="KW-1133">Transmembrane helix</keyword>
<protein>
    <recommendedName>
        <fullName evidence="9">ABC transmembrane type-2 domain-containing protein</fullName>
    </recommendedName>
</protein>